<protein>
    <submittedName>
        <fullName evidence="1">Uncharacterized protein</fullName>
    </submittedName>
</protein>
<organism evidence="1 2">
    <name type="scientific">Methyloprofundus sedimenti</name>
    <dbReference type="NCBI Taxonomy" id="1420851"/>
    <lineage>
        <taxon>Bacteria</taxon>
        <taxon>Pseudomonadati</taxon>
        <taxon>Pseudomonadota</taxon>
        <taxon>Gammaproteobacteria</taxon>
        <taxon>Methylococcales</taxon>
        <taxon>Methylococcaceae</taxon>
        <taxon>Methyloprofundus</taxon>
    </lineage>
</organism>
<dbReference type="EMBL" id="LPUF01000005">
    <property type="protein sequence ID" value="OQK15159.1"/>
    <property type="molecule type" value="Genomic_DNA"/>
</dbReference>
<name>A0A1V8M0U2_9GAMM</name>
<gene>
    <name evidence="1" type="ORF">AU255_18520</name>
</gene>
<dbReference type="RefSeq" id="WP_080524408.1">
    <property type="nucleotide sequence ID" value="NZ_LPUF01000005.1"/>
</dbReference>
<dbReference type="Proteomes" id="UP000191980">
    <property type="component" value="Unassembled WGS sequence"/>
</dbReference>
<sequence length="75" mass="8298">MHATPLYAASFRLDHHKITSISTLSFSRQLMASGYFALNYSIQLSQALQALSVIGMVARSRLVKPGVFILKSQDL</sequence>
<dbReference type="STRING" id="1420851.AU255_18520"/>
<evidence type="ECO:0000313" key="1">
    <source>
        <dbReference type="EMBL" id="OQK15159.1"/>
    </source>
</evidence>
<accession>A0A1V8M0U2</accession>
<reference evidence="1 2" key="1">
    <citation type="submission" date="2015-12" db="EMBL/GenBank/DDBJ databases">
        <authorList>
            <person name="Shamseldin A."/>
            <person name="Moawad H."/>
            <person name="Abd El-Rahim W.M."/>
            <person name="Sadowsky M.J."/>
        </authorList>
    </citation>
    <scope>NUCLEOTIDE SEQUENCE [LARGE SCALE GENOMIC DNA]</scope>
    <source>
        <strain evidence="1 2">WF1</strain>
    </source>
</reference>
<evidence type="ECO:0000313" key="2">
    <source>
        <dbReference type="Proteomes" id="UP000191980"/>
    </source>
</evidence>
<comment type="caution">
    <text evidence="1">The sequence shown here is derived from an EMBL/GenBank/DDBJ whole genome shotgun (WGS) entry which is preliminary data.</text>
</comment>
<dbReference type="AlphaFoldDB" id="A0A1V8M0U2"/>
<keyword evidence="2" id="KW-1185">Reference proteome</keyword>
<proteinExistence type="predicted"/>